<dbReference type="GO" id="GO:0030670">
    <property type="term" value="C:phagocytic vesicle membrane"/>
    <property type="evidence" value="ECO:0007669"/>
    <property type="project" value="UniProtKB-ARBA"/>
</dbReference>
<gene>
    <name evidence="7" type="ORF">GHT09_000347</name>
    <name evidence="8" type="ORF">MONAX_5E025995</name>
</gene>
<dbReference type="GO" id="GO:0006955">
    <property type="term" value="P:immune response"/>
    <property type="evidence" value="ECO:0007669"/>
    <property type="project" value="TreeGrafter"/>
</dbReference>
<dbReference type="EMBL" id="WJEC01000011">
    <property type="protein sequence ID" value="KAF7487170.1"/>
    <property type="molecule type" value="Genomic_DNA"/>
</dbReference>
<dbReference type="GO" id="GO:0042612">
    <property type="term" value="C:MHC class I protein complex"/>
    <property type="evidence" value="ECO:0007669"/>
    <property type="project" value="UniProtKB-KW"/>
</dbReference>
<dbReference type="GO" id="GO:0042605">
    <property type="term" value="F:peptide antigen binding"/>
    <property type="evidence" value="ECO:0007669"/>
    <property type="project" value="TreeGrafter"/>
</dbReference>
<comment type="subcellular location">
    <subcellularLocation>
        <location evidence="1">Membrane</location>
        <topology evidence="1">Single-pass membrane protein</topology>
    </subcellularLocation>
</comment>
<keyword evidence="3" id="KW-0391">Immunity</keyword>
<dbReference type="Proteomes" id="UP000335636">
    <property type="component" value="Unassembled WGS sequence"/>
</dbReference>
<evidence type="ECO:0000313" key="7">
    <source>
        <dbReference type="EMBL" id="KAF7487170.1"/>
    </source>
</evidence>
<dbReference type="PANTHER" id="PTHR16675:SF251">
    <property type="entry name" value="HLA CLASS I HISTOCOMPATIBILITY ANTIGEN, C ALPHA CHAIN"/>
    <property type="match status" value="1"/>
</dbReference>
<keyword evidence="2" id="KW-0490">MHC I</keyword>
<dbReference type="Gene3D" id="3.30.500.10">
    <property type="entry name" value="MHC class I-like antigen recognition-like"/>
    <property type="match status" value="1"/>
</dbReference>
<evidence type="ECO:0000256" key="4">
    <source>
        <dbReference type="ARBA" id="ARBA00023136"/>
    </source>
</evidence>
<evidence type="ECO:0000313" key="9">
    <source>
        <dbReference type="Proteomes" id="UP000335636"/>
    </source>
</evidence>
<dbReference type="InterPro" id="IPR050208">
    <property type="entry name" value="MHC_class-I_related"/>
</dbReference>
<keyword evidence="4" id="KW-0472">Membrane</keyword>
<evidence type="ECO:0000256" key="3">
    <source>
        <dbReference type="ARBA" id="ARBA00022859"/>
    </source>
</evidence>
<dbReference type="EMBL" id="CABDUW010003586">
    <property type="protein sequence ID" value="VTJ89470.1"/>
    <property type="molecule type" value="Genomic_DNA"/>
</dbReference>
<dbReference type="AlphaFoldDB" id="A0A5E4D6X8"/>
<protein>
    <recommendedName>
        <fullName evidence="6">MHC class I-like antigen recognition-like domain-containing protein</fullName>
    </recommendedName>
</protein>
<dbReference type="GO" id="GO:0005615">
    <property type="term" value="C:extracellular space"/>
    <property type="evidence" value="ECO:0007669"/>
    <property type="project" value="TreeGrafter"/>
</dbReference>
<dbReference type="GO" id="GO:0098553">
    <property type="term" value="C:lumenal side of endoplasmic reticulum membrane"/>
    <property type="evidence" value="ECO:0007669"/>
    <property type="project" value="UniProtKB-ARBA"/>
</dbReference>
<proteinExistence type="predicted"/>
<feature type="domain" description="MHC class I-like antigen recognition-like" evidence="6">
    <location>
        <begin position="1"/>
        <end position="49"/>
    </location>
</feature>
<evidence type="ECO:0000256" key="5">
    <source>
        <dbReference type="ARBA" id="ARBA00023180"/>
    </source>
</evidence>
<dbReference type="GO" id="GO:0005102">
    <property type="term" value="F:signaling receptor binding"/>
    <property type="evidence" value="ECO:0007669"/>
    <property type="project" value="TreeGrafter"/>
</dbReference>
<evidence type="ECO:0000256" key="1">
    <source>
        <dbReference type="ARBA" id="ARBA00004167"/>
    </source>
</evidence>
<dbReference type="GO" id="GO:0001916">
    <property type="term" value="P:positive regulation of T cell mediated cytotoxicity"/>
    <property type="evidence" value="ECO:0007669"/>
    <property type="project" value="TreeGrafter"/>
</dbReference>
<keyword evidence="5" id="KW-0325">Glycoprotein</keyword>
<reference evidence="8 9" key="1">
    <citation type="submission" date="2019-04" db="EMBL/GenBank/DDBJ databases">
        <authorList>
            <person name="Alioto T."/>
            <person name="Alioto T."/>
        </authorList>
    </citation>
    <scope>NUCLEOTIDE SEQUENCE [LARGE SCALE GENOMIC DNA]</scope>
</reference>
<accession>A0A5E4D6X8</accession>
<dbReference type="GO" id="GO:0002476">
    <property type="term" value="P:antigen processing and presentation of endogenous peptide antigen via MHC class Ib"/>
    <property type="evidence" value="ECO:0007669"/>
    <property type="project" value="TreeGrafter"/>
</dbReference>
<evidence type="ECO:0000256" key="2">
    <source>
        <dbReference type="ARBA" id="ARBA00022451"/>
    </source>
</evidence>
<reference evidence="7" key="2">
    <citation type="submission" date="2020-08" db="EMBL/GenBank/DDBJ databases">
        <authorList>
            <person name="Shumante A."/>
            <person name="Zimin A.V."/>
            <person name="Puiu D."/>
            <person name="Salzberg S.L."/>
        </authorList>
    </citation>
    <scope>NUCLEOTIDE SEQUENCE</scope>
    <source>
        <strain evidence="7">WC2-LM</strain>
        <tissue evidence="7">Liver</tissue>
    </source>
</reference>
<dbReference type="Proteomes" id="UP000662637">
    <property type="component" value="Unassembled WGS sequence"/>
</dbReference>
<evidence type="ECO:0000259" key="6">
    <source>
        <dbReference type="Pfam" id="PF00129"/>
    </source>
</evidence>
<organism evidence="8 9">
    <name type="scientific">Marmota monax</name>
    <name type="common">Woodchuck</name>
    <dbReference type="NCBI Taxonomy" id="9995"/>
    <lineage>
        <taxon>Eukaryota</taxon>
        <taxon>Metazoa</taxon>
        <taxon>Chordata</taxon>
        <taxon>Craniata</taxon>
        <taxon>Vertebrata</taxon>
        <taxon>Euteleostomi</taxon>
        <taxon>Mammalia</taxon>
        <taxon>Eutheria</taxon>
        <taxon>Euarchontoglires</taxon>
        <taxon>Glires</taxon>
        <taxon>Rodentia</taxon>
        <taxon>Sciuromorpha</taxon>
        <taxon>Sciuridae</taxon>
        <taxon>Xerinae</taxon>
        <taxon>Marmotini</taxon>
        <taxon>Marmota</taxon>
    </lineage>
</organism>
<dbReference type="PANTHER" id="PTHR16675">
    <property type="entry name" value="MHC CLASS I-RELATED"/>
    <property type="match status" value="1"/>
</dbReference>
<name>A0A5E4D6X8_MARMO</name>
<dbReference type="GO" id="GO:0002486">
    <property type="term" value="P:antigen processing and presentation of endogenous peptide antigen via MHC class I via ER pathway, TAP-independent"/>
    <property type="evidence" value="ECO:0007669"/>
    <property type="project" value="TreeGrafter"/>
</dbReference>
<keyword evidence="9" id="KW-1185">Reference proteome</keyword>
<dbReference type="Pfam" id="PF00129">
    <property type="entry name" value="MHC_I"/>
    <property type="match status" value="1"/>
</dbReference>
<evidence type="ECO:0000313" key="8">
    <source>
        <dbReference type="EMBL" id="VTJ89470.1"/>
    </source>
</evidence>
<dbReference type="InterPro" id="IPR037055">
    <property type="entry name" value="MHC_I-like_Ag-recog_sf"/>
</dbReference>
<dbReference type="SUPFAM" id="SSF54452">
    <property type="entry name" value="MHC antigen-recognition domain"/>
    <property type="match status" value="1"/>
</dbReference>
<dbReference type="GO" id="GO:0009897">
    <property type="term" value="C:external side of plasma membrane"/>
    <property type="evidence" value="ECO:0007669"/>
    <property type="project" value="TreeGrafter"/>
</dbReference>
<sequence length="49" mass="5468">MYGCDVGTDGRLLRGYIQDSYDGADDIALKEDLRCWTAADKAAQITKRK</sequence>
<dbReference type="InterPro" id="IPR011161">
    <property type="entry name" value="MHC_I-like_Ag-recog"/>
</dbReference>
<dbReference type="InterPro" id="IPR011162">
    <property type="entry name" value="MHC_I/II-like_Ag-recog"/>
</dbReference>